<evidence type="ECO:0000256" key="4">
    <source>
        <dbReference type="ARBA" id="ARBA00022842"/>
    </source>
</evidence>
<dbReference type="OrthoDB" id="515288at2759"/>
<reference evidence="10 11" key="1">
    <citation type="journal article" date="2018" name="Plant J.">
        <title>Genome sequences of Chlorella sorokiniana UTEX 1602 and Micractinium conductrix SAG 241.80: implications to maltose excretion by a green alga.</title>
        <authorList>
            <person name="Arriola M.B."/>
            <person name="Velmurugan N."/>
            <person name="Zhang Y."/>
            <person name="Plunkett M.H."/>
            <person name="Hondzo H."/>
            <person name="Barney B.M."/>
        </authorList>
    </citation>
    <scope>NUCLEOTIDE SEQUENCE [LARGE SCALE GENOMIC DNA]</scope>
    <source>
        <strain evidence="10 11">SAG 241.80</strain>
    </source>
</reference>
<keyword evidence="11" id="KW-1185">Reference proteome</keyword>
<keyword evidence="2 7" id="KW-0548">Nucleotidyltransferase</keyword>
<feature type="region of interest" description="Disordered" evidence="8">
    <location>
        <begin position="886"/>
        <end position="931"/>
    </location>
</feature>
<dbReference type="InterPro" id="IPR049139">
    <property type="entry name" value="TERT_C"/>
</dbReference>
<name>A0A2P6VHE1_9CHLO</name>
<keyword evidence="5 7" id="KW-0695">RNA-directed DNA polymerase</keyword>
<dbReference type="GO" id="GO:0042162">
    <property type="term" value="F:telomeric DNA binding"/>
    <property type="evidence" value="ECO:0007669"/>
    <property type="project" value="TreeGrafter"/>
</dbReference>
<evidence type="ECO:0000259" key="9">
    <source>
        <dbReference type="SMART" id="SM00975"/>
    </source>
</evidence>
<keyword evidence="7" id="KW-0779">Telomere</keyword>
<evidence type="ECO:0000256" key="7">
    <source>
        <dbReference type="RuleBase" id="RU365061"/>
    </source>
</evidence>
<evidence type="ECO:0000313" key="10">
    <source>
        <dbReference type="EMBL" id="PSC73504.1"/>
    </source>
</evidence>
<comment type="subcellular location">
    <subcellularLocation>
        <location evidence="7">Nucleus</location>
    </subcellularLocation>
    <subcellularLocation>
        <location evidence="7">Chromosome</location>
        <location evidence="7">Telomere</location>
    </subcellularLocation>
</comment>
<keyword evidence="7" id="KW-0539">Nucleus</keyword>
<dbReference type="GO" id="GO:0046872">
    <property type="term" value="F:metal ion binding"/>
    <property type="evidence" value="ECO:0007669"/>
    <property type="project" value="UniProtKB-KW"/>
</dbReference>
<evidence type="ECO:0000256" key="1">
    <source>
        <dbReference type="ARBA" id="ARBA00022679"/>
    </source>
</evidence>
<feature type="region of interest" description="Disordered" evidence="8">
    <location>
        <begin position="431"/>
        <end position="458"/>
    </location>
</feature>
<dbReference type="Gene3D" id="1.10.132.70">
    <property type="match status" value="1"/>
</dbReference>
<feature type="domain" description="Telomerase ribonucleoprotein complex - RNA-binding" evidence="9">
    <location>
        <begin position="367"/>
        <end position="525"/>
    </location>
</feature>
<evidence type="ECO:0000256" key="3">
    <source>
        <dbReference type="ARBA" id="ARBA00022723"/>
    </source>
</evidence>
<gene>
    <name evidence="10" type="ORF">C2E20_3320</name>
</gene>
<sequence>MRAQRRAPRPGGPPPLLTRLYGEGEVLSLRQLLLRLSALSREAAPLPTALVQPHDHADFSQALLERTWCVLRSGSPPLRDGFSLSQASGQHQLVGRAVEALLRSGHQKSSVGGGNVLCYGFRKRRNAAGARSVPGMTTAEALHHNSTTATLCSPAWQLLLSRVGDTLMLYLLLHTSLFAELPNACCLQLSGPPISQVARAWRKQAPAAVAAAATRLLAGAAAGAASIFYCASFSRKPGLTSQHVLVKLRGAPEGERTLFAAIFDPKHSPVGRAGSSYAAVQSTVPPRPRRVPARHRHLLPLLRRLLDRAAKCPFAILLQHHCPLPPQLREVQQRHRREQQQQAAGKFAAGNGAAQPASLASCFVPHRRVAAFVWGVVRAIVPAALLGDCHNQRVLRAAIGRFVRLRRYEQMTVHQAMQGLRTSGFPWLRPGNADVQQAQQQQQQQQQRRRRQQPPPPLRQCATAAAAAQRALALWVGWLFAVLVAPLLRAHFYCTESEAYRQQVFYYRKPVWAALARDATEELQQRQFAPLAARQAQAILQARKLGVARLRLLPKRAGMRAILNLGCASTVRFPGARQPAGTGAKRGRRAPAVKLTFRPVNSLLQNVYQVLRHEASTQPHLLGASVFGYNDAYCKLRPWLRKWRAAAEAAAAGGDTLRPLIVSVDVTRAFDSVSIPLLLSLVEPLLRHDSYLVLKYSEVVPSLGAVKVLHRRLAAAEGPEGPPAFPVLATRWAGAHKGKTYTDQVLYDRVTRQQALATLREHLTANLVRLRRRWCAQACGIAQGSTLSTLLCSLYLAHLERAEVEHILSGQLPPPSAGLGVPRGAAGGGGGGDSVICLTGGNAAVLSPAAVISVGGFGAAGVASSGSKGLLTELARAADSWASGQPCDGGGGAGGSLAAAARGSEGTGQVGSERSRQRRGARSGGGAGGAAGQPTGDLLLLPAGAAPAAGAAGAAAAASAGGVAAGPSTSPSLLSPALSGAPAGAGVQPLGCSRLALHAGSLLLRLVDDYLLITAVPAVAQGFACRMLQGFESHNVFVNSDKTKLSFALQLAGEAGSSGGGRGGRGGAVVPAAVWRSADGATFIKWCGLLINTATLELQGDYTRYAGEHLSSTLTLPLRKQPGAQLATRLCQYLRPKIHPLLLDAGINSAPTVRLNIYQAFLLGAMKFHCYVRALPAAPAPATAVLLDAVLTGIAFMKNLTRRRRVASAHQAGLQTACSTRVPAAHIRWLGLTAFQIALRRKQARYGELLAALDELAAVPALRRAARQLAPVVAPARNSVFEGILY</sequence>
<keyword evidence="3 7" id="KW-0479">Metal-binding</keyword>
<evidence type="ECO:0000256" key="2">
    <source>
        <dbReference type="ARBA" id="ARBA00022695"/>
    </source>
</evidence>
<evidence type="ECO:0000256" key="5">
    <source>
        <dbReference type="ARBA" id="ARBA00022918"/>
    </source>
</evidence>
<feature type="compositionally biased region" description="Low complexity" evidence="8">
    <location>
        <begin position="436"/>
        <end position="446"/>
    </location>
</feature>
<dbReference type="GO" id="GO:0000333">
    <property type="term" value="C:telomerase catalytic core complex"/>
    <property type="evidence" value="ECO:0007669"/>
    <property type="project" value="TreeGrafter"/>
</dbReference>
<organism evidence="10 11">
    <name type="scientific">Micractinium conductrix</name>
    <dbReference type="NCBI Taxonomy" id="554055"/>
    <lineage>
        <taxon>Eukaryota</taxon>
        <taxon>Viridiplantae</taxon>
        <taxon>Chlorophyta</taxon>
        <taxon>core chlorophytes</taxon>
        <taxon>Trebouxiophyceae</taxon>
        <taxon>Chlorellales</taxon>
        <taxon>Chlorellaceae</taxon>
        <taxon>Chlorella clade</taxon>
        <taxon>Micractinium</taxon>
    </lineage>
</organism>
<dbReference type="Pfam" id="PF12009">
    <property type="entry name" value="Telomerase_RBD"/>
    <property type="match status" value="1"/>
</dbReference>
<comment type="catalytic activity">
    <reaction evidence="6 7">
        <text>DNA(n) + a 2'-deoxyribonucleoside 5'-triphosphate = DNA(n+1) + diphosphate</text>
        <dbReference type="Rhea" id="RHEA:22508"/>
        <dbReference type="Rhea" id="RHEA-COMP:17339"/>
        <dbReference type="Rhea" id="RHEA-COMP:17340"/>
        <dbReference type="ChEBI" id="CHEBI:33019"/>
        <dbReference type="ChEBI" id="CHEBI:61560"/>
        <dbReference type="ChEBI" id="CHEBI:173112"/>
        <dbReference type="EC" id="2.7.7.49"/>
    </reaction>
</comment>
<keyword evidence="4 7" id="KW-0460">Magnesium</keyword>
<dbReference type="GO" id="GO:0000781">
    <property type="term" value="C:chromosome, telomeric region"/>
    <property type="evidence" value="ECO:0007669"/>
    <property type="project" value="UniProtKB-SubCell"/>
</dbReference>
<comment type="function">
    <text evidence="7">Telomerase is a ribonucleoprotein enzyme essential for the replication of chromosome termini in most eukaryotes. It elongates telomeres. It is a reverse transcriptase that adds simple sequence repeats to chromosome ends by copying a template sequence within the RNA component of the enzyme.</text>
</comment>
<protein>
    <recommendedName>
        <fullName evidence="7">Telomerase reverse transcriptase</fullName>
        <ecNumber evidence="7">2.7.7.49</ecNumber>
    </recommendedName>
    <alternativeName>
        <fullName evidence="7">Telomerase catalytic subunit</fullName>
    </alternativeName>
</protein>
<dbReference type="GO" id="GO:0003720">
    <property type="term" value="F:telomerase activity"/>
    <property type="evidence" value="ECO:0007669"/>
    <property type="project" value="InterPro"/>
</dbReference>
<dbReference type="EMBL" id="LHPF02000007">
    <property type="protein sequence ID" value="PSC73504.1"/>
    <property type="molecule type" value="Genomic_DNA"/>
</dbReference>
<keyword evidence="1 7" id="KW-0808">Transferase</keyword>
<comment type="caution">
    <text evidence="10">The sequence shown here is derived from an EMBL/GenBank/DDBJ whole genome shotgun (WGS) entry which is preliminary data.</text>
</comment>
<evidence type="ECO:0000256" key="8">
    <source>
        <dbReference type="SAM" id="MobiDB-lite"/>
    </source>
</evidence>
<dbReference type="PANTHER" id="PTHR12066:SF0">
    <property type="entry name" value="TELOMERASE REVERSE TRANSCRIPTASE"/>
    <property type="match status" value="1"/>
</dbReference>
<accession>A0A2P6VHE1</accession>
<dbReference type="PANTHER" id="PTHR12066">
    <property type="entry name" value="TELOMERASE REVERSE TRANSCRIPTASE"/>
    <property type="match status" value="1"/>
</dbReference>
<dbReference type="GO" id="GO:0070034">
    <property type="term" value="F:telomerase RNA binding"/>
    <property type="evidence" value="ECO:0007669"/>
    <property type="project" value="TreeGrafter"/>
</dbReference>
<keyword evidence="7" id="KW-0158">Chromosome</keyword>
<dbReference type="Pfam" id="PF21399">
    <property type="entry name" value="TERT_C"/>
    <property type="match status" value="1"/>
</dbReference>
<comment type="similarity">
    <text evidence="7">Belongs to the reverse transcriptase family. Telomerase subfamily.</text>
</comment>
<dbReference type="InterPro" id="IPR021891">
    <property type="entry name" value="Telomerase_RBD"/>
</dbReference>
<dbReference type="InterPro" id="IPR003545">
    <property type="entry name" value="Telomerase_RT"/>
</dbReference>
<dbReference type="Gene3D" id="1.10.357.90">
    <property type="match status" value="1"/>
</dbReference>
<dbReference type="Proteomes" id="UP000239649">
    <property type="component" value="Unassembled WGS sequence"/>
</dbReference>
<evidence type="ECO:0000313" key="11">
    <source>
        <dbReference type="Proteomes" id="UP000239649"/>
    </source>
</evidence>
<dbReference type="GO" id="GO:0007004">
    <property type="term" value="P:telomere maintenance via telomerase"/>
    <property type="evidence" value="ECO:0007669"/>
    <property type="project" value="TreeGrafter"/>
</dbReference>
<dbReference type="STRING" id="554055.A0A2P6VHE1"/>
<dbReference type="EC" id="2.7.7.49" evidence="7"/>
<dbReference type="SMART" id="SM00975">
    <property type="entry name" value="Telomerase_RBD"/>
    <property type="match status" value="1"/>
</dbReference>
<proteinExistence type="inferred from homology"/>
<evidence type="ECO:0000256" key="6">
    <source>
        <dbReference type="ARBA" id="ARBA00048173"/>
    </source>
</evidence>
<feature type="compositionally biased region" description="Gly residues" evidence="8">
    <location>
        <begin position="922"/>
        <end position="931"/>
    </location>
</feature>